<evidence type="ECO:0000256" key="3">
    <source>
        <dbReference type="ARBA" id="ARBA00022989"/>
    </source>
</evidence>
<evidence type="ECO:0000256" key="1">
    <source>
        <dbReference type="ARBA" id="ARBA00004141"/>
    </source>
</evidence>
<keyword evidence="6" id="KW-1185">Reference proteome</keyword>
<evidence type="ECO:0000313" key="6">
    <source>
        <dbReference type="Proteomes" id="UP001488838"/>
    </source>
</evidence>
<accession>A0AAW0HDY5</accession>
<dbReference type="GO" id="GO:0004671">
    <property type="term" value="F:protein C-terminal S-isoprenylcysteine carboxyl O-methyltransferase activity"/>
    <property type="evidence" value="ECO:0007669"/>
    <property type="project" value="TreeGrafter"/>
</dbReference>
<name>A0AAW0HDY5_MYOGA</name>
<dbReference type="GO" id="GO:0016020">
    <property type="term" value="C:membrane"/>
    <property type="evidence" value="ECO:0007669"/>
    <property type="project" value="UniProtKB-SubCell"/>
</dbReference>
<gene>
    <name evidence="5" type="ORF">U0070_020821</name>
</gene>
<comment type="subcellular location">
    <subcellularLocation>
        <location evidence="1">Membrane</location>
        <topology evidence="1">Multi-pass membrane protein</topology>
    </subcellularLocation>
</comment>
<proteinExistence type="predicted"/>
<dbReference type="EMBL" id="JBBHLL010000529">
    <property type="protein sequence ID" value="KAK7800905.1"/>
    <property type="molecule type" value="Genomic_DNA"/>
</dbReference>
<keyword evidence="4" id="KW-0472">Membrane</keyword>
<keyword evidence="2" id="KW-0812">Transmembrane</keyword>
<organism evidence="5 6">
    <name type="scientific">Myodes glareolus</name>
    <name type="common">Bank vole</name>
    <name type="synonym">Clethrionomys glareolus</name>
    <dbReference type="NCBI Taxonomy" id="447135"/>
    <lineage>
        <taxon>Eukaryota</taxon>
        <taxon>Metazoa</taxon>
        <taxon>Chordata</taxon>
        <taxon>Craniata</taxon>
        <taxon>Vertebrata</taxon>
        <taxon>Euteleostomi</taxon>
        <taxon>Mammalia</taxon>
        <taxon>Eutheria</taxon>
        <taxon>Euarchontoglires</taxon>
        <taxon>Glires</taxon>
        <taxon>Rodentia</taxon>
        <taxon>Myomorpha</taxon>
        <taxon>Muroidea</taxon>
        <taxon>Cricetidae</taxon>
        <taxon>Arvicolinae</taxon>
        <taxon>Myodes</taxon>
    </lineage>
</organism>
<comment type="caution">
    <text evidence="5">The sequence shown here is derived from an EMBL/GenBank/DDBJ whole genome shotgun (WGS) entry which is preliminary data.</text>
</comment>
<keyword evidence="3" id="KW-1133">Transmembrane helix</keyword>
<sequence>MRDTVSPSFLGLEYMVDDLSSLIEFTLENIFWPELKQITWLSTTGMLMVVFGECLRKVAMFTAGSNFNHRTLKDGEITEDFKFFQPVNGNQIFSFLDWKVPVSSEVKGLQRLKPFCEVPKGRVPVSTIHIRVLGRLTAICEVSGRRNSSQRFLLPGLCLGEHKYLLKYHLVKVMKWKIRYVGGLKYFHLLVTPSKTFSSLGCPGLHKPCPIINPSSTRVPLLALHAQAEKASLQSANHCQGGQQVDVAP</sequence>
<protein>
    <submittedName>
        <fullName evidence="5">Uncharacterized protein</fullName>
    </submittedName>
</protein>
<dbReference type="PANTHER" id="PTHR12714:SF9">
    <property type="entry name" value="PROTEIN-S-ISOPRENYLCYSTEINE O-METHYLTRANSFERASE"/>
    <property type="match status" value="1"/>
</dbReference>
<dbReference type="AlphaFoldDB" id="A0AAW0HDY5"/>
<evidence type="ECO:0000256" key="4">
    <source>
        <dbReference type="ARBA" id="ARBA00023136"/>
    </source>
</evidence>
<dbReference type="GO" id="GO:0005783">
    <property type="term" value="C:endoplasmic reticulum"/>
    <property type="evidence" value="ECO:0007669"/>
    <property type="project" value="TreeGrafter"/>
</dbReference>
<dbReference type="Proteomes" id="UP001488838">
    <property type="component" value="Unassembled WGS sequence"/>
</dbReference>
<dbReference type="PANTHER" id="PTHR12714">
    <property type="entry name" value="PROTEIN-S ISOPRENYLCYSTEINE O-METHYLTRANSFERASE"/>
    <property type="match status" value="1"/>
</dbReference>
<evidence type="ECO:0000256" key="2">
    <source>
        <dbReference type="ARBA" id="ARBA00022692"/>
    </source>
</evidence>
<reference evidence="5 6" key="1">
    <citation type="journal article" date="2023" name="bioRxiv">
        <title>Conserved and derived expression patterns and positive selection on dental genes reveal complex evolutionary context of ever-growing rodent molars.</title>
        <authorList>
            <person name="Calamari Z.T."/>
            <person name="Song A."/>
            <person name="Cohen E."/>
            <person name="Akter M."/>
            <person name="Roy R.D."/>
            <person name="Hallikas O."/>
            <person name="Christensen M.M."/>
            <person name="Li P."/>
            <person name="Marangoni P."/>
            <person name="Jernvall J."/>
            <person name="Klein O.D."/>
        </authorList>
    </citation>
    <scope>NUCLEOTIDE SEQUENCE [LARGE SCALE GENOMIC DNA]</scope>
    <source>
        <strain evidence="5">V071</strain>
    </source>
</reference>
<evidence type="ECO:0000313" key="5">
    <source>
        <dbReference type="EMBL" id="KAK7800905.1"/>
    </source>
</evidence>